<dbReference type="InterPro" id="IPR052712">
    <property type="entry name" value="Acid_resist_chaperone_HdeD"/>
</dbReference>
<feature type="transmembrane region" description="Helical" evidence="1">
    <location>
        <begin position="12"/>
        <end position="31"/>
    </location>
</feature>
<keyword evidence="1" id="KW-1133">Transmembrane helix</keyword>
<dbReference type="PANTHER" id="PTHR34989:SF1">
    <property type="entry name" value="PROTEIN HDED"/>
    <property type="match status" value="1"/>
</dbReference>
<dbReference type="InterPro" id="IPR005325">
    <property type="entry name" value="DUF308_memb"/>
</dbReference>
<dbReference type="AlphaFoldDB" id="A0A645CMH0"/>
<gene>
    <name evidence="2" type="ORF">SDC9_124982</name>
</gene>
<evidence type="ECO:0008006" key="3">
    <source>
        <dbReference type="Google" id="ProtNLM"/>
    </source>
</evidence>
<keyword evidence="1" id="KW-0812">Transmembrane</keyword>
<dbReference type="EMBL" id="VSSQ01028303">
    <property type="protein sequence ID" value="MPM77972.1"/>
    <property type="molecule type" value="Genomic_DNA"/>
</dbReference>
<feature type="transmembrane region" description="Helical" evidence="1">
    <location>
        <begin position="37"/>
        <end position="57"/>
    </location>
</feature>
<feature type="transmembrane region" description="Helical" evidence="1">
    <location>
        <begin position="97"/>
        <end position="114"/>
    </location>
</feature>
<evidence type="ECO:0000313" key="2">
    <source>
        <dbReference type="EMBL" id="MPM77972.1"/>
    </source>
</evidence>
<feature type="transmembrane region" description="Helical" evidence="1">
    <location>
        <begin position="126"/>
        <end position="146"/>
    </location>
</feature>
<feature type="transmembrane region" description="Helical" evidence="1">
    <location>
        <begin position="152"/>
        <end position="170"/>
    </location>
</feature>
<proteinExistence type="predicted"/>
<keyword evidence="1" id="KW-0472">Membrane</keyword>
<dbReference type="PANTHER" id="PTHR34989">
    <property type="entry name" value="PROTEIN HDED"/>
    <property type="match status" value="1"/>
</dbReference>
<accession>A0A645CMH0</accession>
<reference evidence="2" key="1">
    <citation type="submission" date="2019-08" db="EMBL/GenBank/DDBJ databases">
        <authorList>
            <person name="Kucharzyk K."/>
            <person name="Murdoch R.W."/>
            <person name="Higgins S."/>
            <person name="Loffler F."/>
        </authorList>
    </citation>
    <scope>NUCLEOTIDE SEQUENCE</scope>
</reference>
<organism evidence="2">
    <name type="scientific">bioreactor metagenome</name>
    <dbReference type="NCBI Taxonomy" id="1076179"/>
    <lineage>
        <taxon>unclassified sequences</taxon>
        <taxon>metagenomes</taxon>
        <taxon>ecological metagenomes</taxon>
    </lineage>
</organism>
<name>A0A645CMH0_9ZZZZ</name>
<dbReference type="Pfam" id="PF03729">
    <property type="entry name" value="DUF308"/>
    <property type="match status" value="1"/>
</dbReference>
<dbReference type="GO" id="GO:0005886">
    <property type="term" value="C:plasma membrane"/>
    <property type="evidence" value="ECO:0007669"/>
    <property type="project" value="TreeGrafter"/>
</dbReference>
<protein>
    <recommendedName>
        <fullName evidence="3">Acid-resistance membrane protein</fullName>
    </recommendedName>
</protein>
<feature type="transmembrane region" description="Helical" evidence="1">
    <location>
        <begin position="64"/>
        <end position="85"/>
    </location>
</feature>
<sequence length="204" mass="21769">MNGFFKKIKINSLLNAVVYTALGLVLILWPVTSASMLCLALGAVLLLCGIIDVILFLTHRDGSLYSGGMLVLGIILAALGAWIIASPQLVAVLVPRVIGVLICIHGLGDIGDAVTLHRADYPRWSAALILGLVTLALGAVLIFYSFTVLSTIVRIIGFFLLYDGVSDIWITRQVSKATKQAAKDAEAQANAVDADFTEQTKSNE</sequence>
<evidence type="ECO:0000256" key="1">
    <source>
        <dbReference type="SAM" id="Phobius"/>
    </source>
</evidence>
<comment type="caution">
    <text evidence="2">The sequence shown here is derived from an EMBL/GenBank/DDBJ whole genome shotgun (WGS) entry which is preliminary data.</text>
</comment>